<dbReference type="InterPro" id="IPR029070">
    <property type="entry name" value="Chitinase_insertion_sf"/>
</dbReference>
<dbReference type="PANTHER" id="PTHR27002:SF559">
    <property type="entry name" value="CYSTEINE-RICH RLK (RECEPTOR-LIKE KINASE) PROTEIN"/>
    <property type="match status" value="1"/>
</dbReference>
<dbReference type="GO" id="GO:0008061">
    <property type="term" value="F:chitin binding"/>
    <property type="evidence" value="ECO:0007669"/>
    <property type="project" value="InterPro"/>
</dbReference>
<dbReference type="FunFam" id="3.30.200.20:FF:000466">
    <property type="entry name" value="Putative LRR receptor-like serine/threonine-protein kinase"/>
    <property type="match status" value="1"/>
</dbReference>
<evidence type="ECO:0000256" key="1">
    <source>
        <dbReference type="ARBA" id="ARBA00022527"/>
    </source>
</evidence>
<evidence type="ECO:0000256" key="5">
    <source>
        <dbReference type="ARBA" id="ARBA00022840"/>
    </source>
</evidence>
<dbReference type="GO" id="GO:0005524">
    <property type="term" value="F:ATP binding"/>
    <property type="evidence" value="ECO:0007669"/>
    <property type="project" value="UniProtKB-KW"/>
</dbReference>
<dbReference type="SMART" id="SM00636">
    <property type="entry name" value="Glyco_18"/>
    <property type="match status" value="1"/>
</dbReference>
<evidence type="ECO:0000313" key="9">
    <source>
        <dbReference type="EMBL" id="SPC86632.1"/>
    </source>
</evidence>
<keyword evidence="6" id="KW-1133">Transmembrane helix</keyword>
<feature type="transmembrane region" description="Helical" evidence="6">
    <location>
        <begin position="216"/>
        <end position="238"/>
    </location>
</feature>
<evidence type="ECO:0000256" key="4">
    <source>
        <dbReference type="ARBA" id="ARBA00022777"/>
    </source>
</evidence>
<keyword evidence="2" id="KW-0808">Transferase</keyword>
<keyword evidence="3" id="KW-0547">Nucleotide-binding</keyword>
<dbReference type="Gene3D" id="1.10.510.10">
    <property type="entry name" value="Transferase(Phosphotransferase) domain 1"/>
    <property type="match status" value="1"/>
</dbReference>
<dbReference type="InterPro" id="IPR011009">
    <property type="entry name" value="Kinase-like_dom_sf"/>
</dbReference>
<dbReference type="GO" id="GO:0004674">
    <property type="term" value="F:protein serine/threonine kinase activity"/>
    <property type="evidence" value="ECO:0007669"/>
    <property type="project" value="UniProtKB-KW"/>
</dbReference>
<dbReference type="InterPro" id="IPR000719">
    <property type="entry name" value="Prot_kinase_dom"/>
</dbReference>
<dbReference type="FunFam" id="3.10.50.10:FF:000015">
    <property type="entry name" value="Chitotriosidase-1"/>
    <property type="match status" value="1"/>
</dbReference>
<evidence type="ECO:0000259" key="8">
    <source>
        <dbReference type="PROSITE" id="PS51910"/>
    </source>
</evidence>
<dbReference type="PROSITE" id="PS50011">
    <property type="entry name" value="PROTEIN_KINASE_DOM"/>
    <property type="match status" value="1"/>
</dbReference>
<gene>
    <name evidence="9" type="ORF">FSB_LOCUS14514</name>
</gene>
<reference evidence="9" key="1">
    <citation type="submission" date="2018-02" db="EMBL/GenBank/DDBJ databases">
        <authorList>
            <person name="Cohen D.B."/>
            <person name="Kent A.D."/>
        </authorList>
    </citation>
    <scope>NUCLEOTIDE SEQUENCE</scope>
</reference>
<dbReference type="InterPro" id="IPR001223">
    <property type="entry name" value="Glyco_hydro18_cat"/>
</dbReference>
<dbReference type="Pfam" id="PF00069">
    <property type="entry name" value="Pkinase"/>
    <property type="match status" value="1"/>
</dbReference>
<feature type="domain" description="Protein kinase" evidence="7">
    <location>
        <begin position="290"/>
        <end position="577"/>
    </location>
</feature>
<sequence>MINFDTLLNEWRIAMDSEARNSSKSELLLVMAAYYMPALDSVSYPIDSMQRNLDWVHVTAYDYGIKEWKRRGFLLSKLVLGLPYHGYAWTLVDPKNNALGAPALGPGVTADGSMGYKFIKLYVRSFPSGATSVYNATYVVNFCTVGPTWINYDDVETVRAKIAYAKQKGLLGYNVFQVGNDDNWELSRAGRLQFTTWNIHMLKGEDEDQHNKRRRLLIILLTTAAVMLLPGTMIYYLWSRVIKSRGCIDSVKRLLYKVHIKLLATEDLDGNASNLQVFSYTTIKAATNNFSSENKLGEGGYGPVYKGKLRKGQEIAVKRLSKELQTKALKSSKMRSHLPARLQHVNLVRVLGYCTEREENMLIYEYMPNKSLDLYLFDPTRHSLLDWPKRVDIIEGVTQGLLYLQEYSNFTIIHRDIKGSNILPDNEMKPKISDFGMARIFRKDEHEANTSRIVGTYGYVPPEYVRKGIYSTKSDVYSCGVLLLQIISGKRNTRYYGTHENMNLLDYAYQLWKEDEWLEFIDPSLDDSCSSYKLRRCMQVALLCVQENPVDRPSMLEVSSMLKNETGAITNPKKPAFSIQRDENEEQKCQAQENMCSVDDATISQVIPR</sequence>
<dbReference type="GO" id="GO:0005886">
    <property type="term" value="C:plasma membrane"/>
    <property type="evidence" value="ECO:0007669"/>
    <property type="project" value="TreeGrafter"/>
</dbReference>
<protein>
    <submittedName>
        <fullName evidence="9">Uncharacterized protein</fullName>
    </submittedName>
</protein>
<organism evidence="9">
    <name type="scientific">Fagus sylvatica</name>
    <name type="common">Beechnut</name>
    <dbReference type="NCBI Taxonomy" id="28930"/>
    <lineage>
        <taxon>Eukaryota</taxon>
        <taxon>Viridiplantae</taxon>
        <taxon>Streptophyta</taxon>
        <taxon>Embryophyta</taxon>
        <taxon>Tracheophyta</taxon>
        <taxon>Spermatophyta</taxon>
        <taxon>Magnoliopsida</taxon>
        <taxon>eudicotyledons</taxon>
        <taxon>Gunneridae</taxon>
        <taxon>Pentapetalae</taxon>
        <taxon>rosids</taxon>
        <taxon>fabids</taxon>
        <taxon>Fagales</taxon>
        <taxon>Fagaceae</taxon>
        <taxon>Fagus</taxon>
    </lineage>
</organism>
<dbReference type="InterPro" id="IPR017853">
    <property type="entry name" value="GH"/>
</dbReference>
<evidence type="ECO:0000256" key="3">
    <source>
        <dbReference type="ARBA" id="ARBA00022741"/>
    </source>
</evidence>
<dbReference type="FunFam" id="1.10.510.10:FF:001964">
    <property type="entry name" value="Uncharacterized protein"/>
    <property type="match status" value="1"/>
</dbReference>
<proteinExistence type="predicted"/>
<dbReference type="GO" id="GO:0005975">
    <property type="term" value="P:carbohydrate metabolic process"/>
    <property type="evidence" value="ECO:0007669"/>
    <property type="project" value="InterPro"/>
</dbReference>
<dbReference type="Gene3D" id="3.30.200.20">
    <property type="entry name" value="Phosphorylase Kinase, domain 1"/>
    <property type="match status" value="1"/>
</dbReference>
<dbReference type="InterPro" id="IPR011583">
    <property type="entry name" value="Chitinase_II/V-like_cat"/>
</dbReference>
<accession>A0A2N9FHD3</accession>
<evidence type="ECO:0000256" key="6">
    <source>
        <dbReference type="SAM" id="Phobius"/>
    </source>
</evidence>
<name>A0A2N9FHD3_FAGSY</name>
<keyword evidence="6" id="KW-0472">Membrane</keyword>
<dbReference type="PROSITE" id="PS51910">
    <property type="entry name" value="GH18_2"/>
    <property type="match status" value="1"/>
</dbReference>
<dbReference type="SUPFAM" id="SSF54556">
    <property type="entry name" value="Chitinase insertion domain"/>
    <property type="match status" value="1"/>
</dbReference>
<dbReference type="SUPFAM" id="SSF51445">
    <property type="entry name" value="(Trans)glycosidases"/>
    <property type="match status" value="1"/>
</dbReference>
<keyword evidence="6" id="KW-0812">Transmembrane</keyword>
<feature type="domain" description="GH18" evidence="8">
    <location>
        <begin position="1"/>
        <end position="197"/>
    </location>
</feature>
<keyword evidence="1" id="KW-0723">Serine/threonine-protein kinase</keyword>
<evidence type="ECO:0000259" key="7">
    <source>
        <dbReference type="PROSITE" id="PS50011"/>
    </source>
</evidence>
<dbReference type="Gene3D" id="3.10.50.10">
    <property type="match status" value="1"/>
</dbReference>
<dbReference type="Gene3D" id="3.20.20.80">
    <property type="entry name" value="Glycosidases"/>
    <property type="match status" value="1"/>
</dbReference>
<dbReference type="Pfam" id="PF00704">
    <property type="entry name" value="Glyco_hydro_18"/>
    <property type="match status" value="1"/>
</dbReference>
<dbReference type="AlphaFoldDB" id="A0A2N9FHD3"/>
<dbReference type="PANTHER" id="PTHR27002">
    <property type="entry name" value="RECEPTOR-LIKE SERINE/THREONINE-PROTEIN KINASE SD1-8"/>
    <property type="match status" value="1"/>
</dbReference>
<keyword evidence="5" id="KW-0067">ATP-binding</keyword>
<keyword evidence="4" id="KW-0418">Kinase</keyword>
<dbReference type="EMBL" id="OIVN01000867">
    <property type="protein sequence ID" value="SPC86632.1"/>
    <property type="molecule type" value="Genomic_DNA"/>
</dbReference>
<dbReference type="SUPFAM" id="SSF56112">
    <property type="entry name" value="Protein kinase-like (PK-like)"/>
    <property type="match status" value="1"/>
</dbReference>
<evidence type="ECO:0000256" key="2">
    <source>
        <dbReference type="ARBA" id="ARBA00022679"/>
    </source>
</evidence>
<dbReference type="SMART" id="SM00220">
    <property type="entry name" value="S_TKc"/>
    <property type="match status" value="1"/>
</dbReference>